<keyword evidence="12" id="KW-0449">Lipoprotein</keyword>
<keyword evidence="10 16" id="KW-0472">Membrane</keyword>
<keyword evidence="6" id="KW-0325">Glycoprotein</keyword>
<evidence type="ECO:0000256" key="16">
    <source>
        <dbReference type="SAM" id="Phobius"/>
    </source>
</evidence>
<evidence type="ECO:0000256" key="1">
    <source>
        <dbReference type="ARBA" id="ARBA00004141"/>
    </source>
</evidence>
<feature type="region of interest" description="Disordered" evidence="15">
    <location>
        <begin position="296"/>
        <end position="318"/>
    </location>
</feature>
<dbReference type="InterPro" id="IPR052337">
    <property type="entry name" value="SAT4-like"/>
</dbReference>
<accession>A0A8H6D1R5</accession>
<dbReference type="GO" id="GO:0098552">
    <property type="term" value="C:side of membrane"/>
    <property type="evidence" value="ECO:0007669"/>
    <property type="project" value="UniProtKB-KW"/>
</dbReference>
<evidence type="ECO:0000259" key="18">
    <source>
        <dbReference type="PROSITE" id="PS52012"/>
    </source>
</evidence>
<comment type="similarity">
    <text evidence="4">Belongs to the RBT5 family.</text>
</comment>
<keyword evidence="6" id="KW-0336">GPI-anchor</keyword>
<feature type="transmembrane region" description="Helical" evidence="16">
    <location>
        <begin position="356"/>
        <end position="376"/>
    </location>
</feature>
<keyword evidence="7 16" id="KW-0812">Transmembrane</keyword>
<protein>
    <submittedName>
        <fullName evidence="19">Integral membrane protein PTH11</fullName>
    </submittedName>
</protein>
<dbReference type="Pfam" id="PF20684">
    <property type="entry name" value="Fung_rhodopsin"/>
    <property type="match status" value="1"/>
</dbReference>
<organism evidence="19 20">
    <name type="scientific">Fusarium mundagurra</name>
    <dbReference type="NCBI Taxonomy" id="1567541"/>
    <lineage>
        <taxon>Eukaryota</taxon>
        <taxon>Fungi</taxon>
        <taxon>Dikarya</taxon>
        <taxon>Ascomycota</taxon>
        <taxon>Pezizomycotina</taxon>
        <taxon>Sordariomycetes</taxon>
        <taxon>Hypocreomycetidae</taxon>
        <taxon>Hypocreales</taxon>
        <taxon>Nectriaceae</taxon>
        <taxon>Fusarium</taxon>
        <taxon>Fusarium fujikuroi species complex</taxon>
    </lineage>
</organism>
<feature type="disulfide bond" evidence="14">
    <location>
        <begin position="54"/>
        <end position="87"/>
    </location>
</feature>
<dbReference type="EMBL" id="JAAOAN010000723">
    <property type="protein sequence ID" value="KAF5700543.1"/>
    <property type="molecule type" value="Genomic_DNA"/>
</dbReference>
<feature type="transmembrane region" description="Helical" evidence="16">
    <location>
        <begin position="129"/>
        <end position="147"/>
    </location>
</feature>
<comment type="subcellular location">
    <subcellularLocation>
        <location evidence="2">Membrane</location>
        <topology evidence="2">Lipid-anchor</topology>
        <topology evidence="2">GPI-anchor</topology>
    </subcellularLocation>
    <subcellularLocation>
        <location evidence="1">Membrane</location>
        <topology evidence="1">Multi-pass membrane protein</topology>
    </subcellularLocation>
    <subcellularLocation>
        <location evidence="3">Secreted</location>
    </subcellularLocation>
</comment>
<feature type="transmembrane region" description="Helical" evidence="16">
    <location>
        <begin position="258"/>
        <end position="276"/>
    </location>
</feature>
<keyword evidence="8 17" id="KW-0732">Signal</keyword>
<comment type="similarity">
    <text evidence="13">Belongs to the SAT4 family.</text>
</comment>
<evidence type="ECO:0000256" key="8">
    <source>
        <dbReference type="ARBA" id="ARBA00022729"/>
    </source>
</evidence>
<evidence type="ECO:0000256" key="11">
    <source>
        <dbReference type="ARBA" id="ARBA00023157"/>
    </source>
</evidence>
<evidence type="ECO:0000256" key="6">
    <source>
        <dbReference type="ARBA" id="ARBA00022622"/>
    </source>
</evidence>
<comment type="caution">
    <text evidence="14">Lacks conserved residue(s) required for the propagation of feature annotation.</text>
</comment>
<evidence type="ECO:0000313" key="19">
    <source>
        <dbReference type="EMBL" id="KAF5700543.1"/>
    </source>
</evidence>
<evidence type="ECO:0000256" key="3">
    <source>
        <dbReference type="ARBA" id="ARBA00004613"/>
    </source>
</evidence>
<evidence type="ECO:0000256" key="10">
    <source>
        <dbReference type="ARBA" id="ARBA00023136"/>
    </source>
</evidence>
<proteinExistence type="inferred from homology"/>
<gene>
    <name evidence="19" type="ORF">FMUND_14294</name>
</gene>
<dbReference type="InterPro" id="IPR049326">
    <property type="entry name" value="Rhodopsin_dom_fungi"/>
</dbReference>
<evidence type="ECO:0000256" key="4">
    <source>
        <dbReference type="ARBA" id="ARBA00010031"/>
    </source>
</evidence>
<name>A0A8H6D1R5_9HYPO</name>
<comment type="caution">
    <text evidence="19">The sequence shown here is derived from an EMBL/GenBank/DDBJ whole genome shotgun (WGS) entry which is preliminary data.</text>
</comment>
<dbReference type="Proteomes" id="UP000544331">
    <property type="component" value="Unassembled WGS sequence"/>
</dbReference>
<evidence type="ECO:0000256" key="7">
    <source>
        <dbReference type="ARBA" id="ARBA00022692"/>
    </source>
</evidence>
<evidence type="ECO:0000256" key="17">
    <source>
        <dbReference type="SAM" id="SignalP"/>
    </source>
</evidence>
<dbReference type="Pfam" id="PF05730">
    <property type="entry name" value="CFEM"/>
    <property type="match status" value="1"/>
</dbReference>
<dbReference type="AlphaFoldDB" id="A0A8H6D1R5"/>
<sequence>MHPLLLLATWTWFMSQVLCSDLSNFISQLPSCAESCVLDFVSASSCGTNATCLCTDPKLKDVVLPCVESHCLPREALAAINLTSVACDFPIRDKYEQFNILTITLIVITGITVGLRFIEKLRYGSGLQLDDYVITGAFATQLSAYMASPGMAWVEMRGNLVQTQSQLTYAFVSKSPLPGINGLAWAIATVGIILDFWMLGIPISQLLHLQMKWKRKLAVASMFGVGTFVTVVSILRLRYLVAFGNSSNPTWDSYDTCYWSVIELNVGIWCACMPNLRVLMLKTFPRLQSSVDATPRTHQYNSSTAGRPIRVTSNTPGQADNTMYRVRSDLGRKVDGSSSTAELVEMTRFTNETRSIVTLSLSVPSYLLGTAGTLSVSGRALGSAIGITIFTSIYHNKMGTALPKAVGSVLAAAGHSSLLPDVLSSINSGNPTALSHVSGLPASLIPEVIAANDHANTYSWRFVWIAISVVVAANSVATCFLKSVASQMNSHVESALEDSAVRRKQMRDV</sequence>
<feature type="domain" description="CFEM" evidence="18">
    <location>
        <begin position="4"/>
        <end position="114"/>
    </location>
</feature>
<keyword evidence="9 16" id="KW-1133">Transmembrane helix</keyword>
<feature type="transmembrane region" description="Helical" evidence="16">
    <location>
        <begin position="462"/>
        <end position="481"/>
    </location>
</feature>
<dbReference type="PROSITE" id="PS52012">
    <property type="entry name" value="CFEM"/>
    <property type="match status" value="1"/>
</dbReference>
<keyword evidence="20" id="KW-1185">Reference proteome</keyword>
<keyword evidence="11 14" id="KW-1015">Disulfide bond</keyword>
<evidence type="ECO:0000256" key="13">
    <source>
        <dbReference type="ARBA" id="ARBA00038359"/>
    </source>
</evidence>
<keyword evidence="5" id="KW-0964">Secreted</keyword>
<evidence type="ECO:0000313" key="20">
    <source>
        <dbReference type="Proteomes" id="UP000544331"/>
    </source>
</evidence>
<evidence type="ECO:0000256" key="5">
    <source>
        <dbReference type="ARBA" id="ARBA00022525"/>
    </source>
</evidence>
<evidence type="ECO:0000256" key="12">
    <source>
        <dbReference type="ARBA" id="ARBA00023288"/>
    </source>
</evidence>
<dbReference type="OrthoDB" id="2496787at2759"/>
<dbReference type="InterPro" id="IPR008427">
    <property type="entry name" value="Extracellular_membr_CFEM_dom"/>
</dbReference>
<evidence type="ECO:0000256" key="15">
    <source>
        <dbReference type="SAM" id="MobiDB-lite"/>
    </source>
</evidence>
<reference evidence="19 20" key="1">
    <citation type="submission" date="2020-05" db="EMBL/GenBank/DDBJ databases">
        <title>Identification and distribution of gene clusters putatively required for synthesis of sphingolipid metabolism inhibitors in phylogenetically diverse species of the filamentous fungus Fusarium.</title>
        <authorList>
            <person name="Kim H.-S."/>
            <person name="Busman M."/>
            <person name="Brown D.W."/>
            <person name="Divon H."/>
            <person name="Uhlig S."/>
            <person name="Proctor R.H."/>
        </authorList>
    </citation>
    <scope>NUCLEOTIDE SEQUENCE [LARGE SCALE GENOMIC DNA]</scope>
    <source>
        <strain evidence="19 20">NRRL 66235</strain>
    </source>
</reference>
<evidence type="ECO:0000256" key="9">
    <source>
        <dbReference type="ARBA" id="ARBA00022989"/>
    </source>
</evidence>
<dbReference type="GO" id="GO:0005576">
    <property type="term" value="C:extracellular region"/>
    <property type="evidence" value="ECO:0007669"/>
    <property type="project" value="UniProtKB-SubCell"/>
</dbReference>
<feature type="transmembrane region" description="Helical" evidence="16">
    <location>
        <begin position="217"/>
        <end position="238"/>
    </location>
</feature>
<dbReference type="PANTHER" id="PTHR33048">
    <property type="entry name" value="PTH11-LIKE INTEGRAL MEMBRANE PROTEIN (AFU_ORTHOLOGUE AFUA_5G11245)"/>
    <property type="match status" value="1"/>
</dbReference>
<dbReference type="SMART" id="SM00747">
    <property type="entry name" value="CFEM"/>
    <property type="match status" value="1"/>
</dbReference>
<feature type="chain" id="PRO_5034620099" evidence="17">
    <location>
        <begin position="20"/>
        <end position="509"/>
    </location>
</feature>
<evidence type="ECO:0000256" key="14">
    <source>
        <dbReference type="PROSITE-ProRule" id="PRU01356"/>
    </source>
</evidence>
<dbReference type="PANTHER" id="PTHR33048:SF143">
    <property type="entry name" value="EXTRACELLULAR MEMBRANE PROTEIN CFEM DOMAIN-CONTAINING PROTEIN-RELATED"/>
    <property type="match status" value="1"/>
</dbReference>
<evidence type="ECO:0000256" key="2">
    <source>
        <dbReference type="ARBA" id="ARBA00004589"/>
    </source>
</evidence>
<feature type="transmembrane region" description="Helical" evidence="16">
    <location>
        <begin position="98"/>
        <end position="117"/>
    </location>
</feature>
<feature type="signal peptide" evidence="17">
    <location>
        <begin position="1"/>
        <end position="19"/>
    </location>
</feature>
<feature type="transmembrane region" description="Helical" evidence="16">
    <location>
        <begin position="183"/>
        <end position="205"/>
    </location>
</feature>